<comment type="caution">
    <text evidence="1">The sequence shown here is derived from an EMBL/GenBank/DDBJ whole genome shotgun (WGS) entry which is preliminary data.</text>
</comment>
<evidence type="ECO:0000313" key="2">
    <source>
        <dbReference type="Proteomes" id="UP000249547"/>
    </source>
</evidence>
<sequence length="114" mass="12378">MTKRIIINITIGALLLAALAYVSNRKPSPVAASSQHKIDVIPVPQANGWGYKIAVDGKTFIYQDRIPAVEGNVAFTTKTAAIQTGTLVVQKLMRSESPRISTAELDSMQIVKNR</sequence>
<evidence type="ECO:0000313" key="1">
    <source>
        <dbReference type="EMBL" id="RAJ02631.1"/>
    </source>
</evidence>
<name>A0A327QEA1_9BACT</name>
<reference evidence="1 2" key="1">
    <citation type="submission" date="2018-06" db="EMBL/GenBank/DDBJ databases">
        <title>Genomic Encyclopedia of Archaeal and Bacterial Type Strains, Phase II (KMG-II): from individual species to whole genera.</title>
        <authorList>
            <person name="Goeker M."/>
        </authorList>
    </citation>
    <scope>NUCLEOTIDE SEQUENCE [LARGE SCALE GENOMIC DNA]</scope>
    <source>
        <strain evidence="1 2">DSM 23857</strain>
    </source>
</reference>
<gene>
    <name evidence="1" type="ORF">LX64_03651</name>
</gene>
<dbReference type="Pfam" id="PF16250">
    <property type="entry name" value="DUF4907"/>
    <property type="match status" value="1"/>
</dbReference>
<dbReference type="OrthoDB" id="674043at2"/>
<dbReference type="InterPro" id="IPR032593">
    <property type="entry name" value="DUF4907"/>
</dbReference>
<dbReference type="EMBL" id="QLLL01000006">
    <property type="protein sequence ID" value="RAJ02631.1"/>
    <property type="molecule type" value="Genomic_DNA"/>
</dbReference>
<dbReference type="AlphaFoldDB" id="A0A327QEA1"/>
<proteinExistence type="predicted"/>
<organism evidence="1 2">
    <name type="scientific">Chitinophaga skermanii</name>
    <dbReference type="NCBI Taxonomy" id="331697"/>
    <lineage>
        <taxon>Bacteria</taxon>
        <taxon>Pseudomonadati</taxon>
        <taxon>Bacteroidota</taxon>
        <taxon>Chitinophagia</taxon>
        <taxon>Chitinophagales</taxon>
        <taxon>Chitinophagaceae</taxon>
        <taxon>Chitinophaga</taxon>
    </lineage>
</organism>
<dbReference type="RefSeq" id="WP_158538664.1">
    <property type="nucleotide sequence ID" value="NZ_QLLL01000006.1"/>
</dbReference>
<accession>A0A327QEA1</accession>
<protein>
    <submittedName>
        <fullName evidence="1">Uncharacterized protein DUF4907</fullName>
    </submittedName>
</protein>
<dbReference type="Proteomes" id="UP000249547">
    <property type="component" value="Unassembled WGS sequence"/>
</dbReference>
<keyword evidence="2" id="KW-1185">Reference proteome</keyword>